<dbReference type="HAMAP" id="MF_01024">
    <property type="entry name" value="HisD"/>
    <property type="match status" value="1"/>
</dbReference>
<comment type="similarity">
    <text evidence="2 8 9 14">Belongs to the histidinol dehydrogenase family.</text>
</comment>
<evidence type="ECO:0000256" key="3">
    <source>
        <dbReference type="ARBA" id="ARBA00012965"/>
    </source>
</evidence>
<feature type="binding site" evidence="8 13">
    <location>
        <position position="425"/>
    </location>
    <ligand>
        <name>Zn(2+)</name>
        <dbReference type="ChEBI" id="CHEBI:29105"/>
    </ligand>
</feature>
<evidence type="ECO:0000256" key="14">
    <source>
        <dbReference type="RuleBase" id="RU004175"/>
    </source>
</evidence>
<dbReference type="FunFam" id="3.40.50.1980:FF:000026">
    <property type="entry name" value="Histidinol dehydrogenase"/>
    <property type="match status" value="1"/>
</dbReference>
<dbReference type="Gene3D" id="3.40.50.1980">
    <property type="entry name" value="Nitrogenase molybdenum iron protein domain"/>
    <property type="match status" value="2"/>
</dbReference>
<feature type="binding site" evidence="8 13">
    <location>
        <position position="267"/>
    </location>
    <ligand>
        <name>Zn(2+)</name>
        <dbReference type="ChEBI" id="CHEBI:29105"/>
    </ligand>
</feature>
<evidence type="ECO:0000256" key="13">
    <source>
        <dbReference type="PIRSR" id="PIRSR000099-4"/>
    </source>
</evidence>
<organism evidence="15 16">
    <name type="scientific">Clostridium kluyveri</name>
    <dbReference type="NCBI Taxonomy" id="1534"/>
    <lineage>
        <taxon>Bacteria</taxon>
        <taxon>Bacillati</taxon>
        <taxon>Bacillota</taxon>
        <taxon>Clostridia</taxon>
        <taxon>Eubacteriales</taxon>
        <taxon>Clostridiaceae</taxon>
        <taxon>Clostridium</taxon>
    </lineage>
</organism>
<dbReference type="GO" id="GO:0000105">
    <property type="term" value="P:L-histidine biosynthetic process"/>
    <property type="evidence" value="ECO:0007669"/>
    <property type="project" value="UniProtKB-UniRule"/>
</dbReference>
<dbReference type="GO" id="GO:0004399">
    <property type="term" value="F:histidinol dehydrogenase activity"/>
    <property type="evidence" value="ECO:0007669"/>
    <property type="project" value="UniProtKB-UniRule"/>
</dbReference>
<evidence type="ECO:0000256" key="9">
    <source>
        <dbReference type="PIRNR" id="PIRNR000099"/>
    </source>
</evidence>
<dbReference type="UniPathway" id="UPA00031">
    <property type="reaction ID" value="UER00014"/>
</dbReference>
<dbReference type="GO" id="GO:0008270">
    <property type="term" value="F:zinc ion binding"/>
    <property type="evidence" value="ECO:0007669"/>
    <property type="project" value="UniProtKB-UniRule"/>
</dbReference>
<evidence type="ECO:0000256" key="8">
    <source>
        <dbReference type="HAMAP-Rule" id="MF_01024"/>
    </source>
</evidence>
<evidence type="ECO:0000256" key="1">
    <source>
        <dbReference type="ARBA" id="ARBA00003850"/>
    </source>
</evidence>
<keyword evidence="8" id="KW-0368">Histidine biosynthesis</keyword>
<feature type="binding site" evidence="8 12">
    <location>
        <position position="264"/>
    </location>
    <ligand>
        <name>substrate</name>
    </ligand>
</feature>
<feature type="binding site" evidence="8 12">
    <location>
        <position position="242"/>
    </location>
    <ligand>
        <name>substrate</name>
    </ligand>
</feature>
<dbReference type="PANTHER" id="PTHR21256:SF2">
    <property type="entry name" value="HISTIDINE BIOSYNTHESIS TRIFUNCTIONAL PROTEIN"/>
    <property type="match status" value="1"/>
</dbReference>
<keyword evidence="8 11" id="KW-0520">NAD</keyword>
<dbReference type="PIRSF" id="PIRSF000099">
    <property type="entry name" value="Histidinol_dh"/>
    <property type="match status" value="1"/>
</dbReference>
<protein>
    <recommendedName>
        <fullName evidence="3 8">Histidinol dehydrogenase</fullName>
        <shortName evidence="8">HDH</shortName>
        <ecNumber evidence="3 8">1.1.1.23</ecNumber>
    </recommendedName>
</protein>
<dbReference type="Gene3D" id="1.20.5.1300">
    <property type="match status" value="1"/>
</dbReference>
<dbReference type="InterPro" id="IPR022695">
    <property type="entry name" value="Histidinol_DH_monofunct"/>
</dbReference>
<feature type="binding site" evidence="8 12">
    <location>
        <position position="425"/>
    </location>
    <ligand>
        <name>substrate</name>
    </ligand>
</feature>
<feature type="active site" description="Proton acceptor" evidence="8 10">
    <location>
        <position position="333"/>
    </location>
</feature>
<dbReference type="GO" id="GO:0051287">
    <property type="term" value="F:NAD binding"/>
    <property type="evidence" value="ECO:0007669"/>
    <property type="project" value="InterPro"/>
</dbReference>
<evidence type="ECO:0000256" key="5">
    <source>
        <dbReference type="ARBA" id="ARBA00022833"/>
    </source>
</evidence>
<dbReference type="PRINTS" id="PR00083">
    <property type="entry name" value="HOLDHDRGNASE"/>
</dbReference>
<evidence type="ECO:0000313" key="15">
    <source>
        <dbReference type="EMBL" id="APM38674.1"/>
    </source>
</evidence>
<feature type="binding site" evidence="8 12">
    <location>
        <position position="267"/>
    </location>
    <ligand>
        <name>substrate</name>
    </ligand>
</feature>
<evidence type="ECO:0000256" key="6">
    <source>
        <dbReference type="ARBA" id="ARBA00023002"/>
    </source>
</evidence>
<evidence type="ECO:0000256" key="2">
    <source>
        <dbReference type="ARBA" id="ARBA00010178"/>
    </source>
</evidence>
<feature type="binding site" evidence="8 12">
    <location>
        <position position="420"/>
    </location>
    <ligand>
        <name>substrate</name>
    </ligand>
</feature>
<keyword evidence="4 8" id="KW-0479">Metal-binding</keyword>
<dbReference type="PROSITE" id="PS00611">
    <property type="entry name" value="HISOL_DEHYDROGENASE"/>
    <property type="match status" value="1"/>
</dbReference>
<dbReference type="InterPro" id="IPR001692">
    <property type="entry name" value="Histidinol_DH_CS"/>
</dbReference>
<feature type="active site" description="Proton acceptor" evidence="8 10">
    <location>
        <position position="332"/>
    </location>
</feature>
<feature type="binding site" evidence="8 11">
    <location>
        <position position="134"/>
    </location>
    <ligand>
        <name>NAD(+)</name>
        <dbReference type="ChEBI" id="CHEBI:57540"/>
    </ligand>
</feature>
<comment type="cofactor">
    <cofactor evidence="8 13">
        <name>Zn(2+)</name>
        <dbReference type="ChEBI" id="CHEBI:29105"/>
    </cofactor>
    <text evidence="8 13">Binds 1 zinc ion per subunit.</text>
</comment>
<dbReference type="NCBIfam" id="TIGR00069">
    <property type="entry name" value="hisD"/>
    <property type="match status" value="1"/>
</dbReference>
<keyword evidence="8" id="KW-0028">Amino-acid biosynthesis</keyword>
<comment type="pathway">
    <text evidence="8">Amino-acid biosynthesis; L-histidine biosynthesis; L-histidine from 5-phospho-alpha-D-ribose 1-diphosphate: step 9/9.</text>
</comment>
<accession>A0A1L5F6Q2</accession>
<comment type="function">
    <text evidence="1 8">Catalyzes the sequential NAD-dependent oxidations of L-histidinol to L-histidinaldehyde and then to L-histidine.</text>
</comment>
<evidence type="ECO:0000313" key="16">
    <source>
        <dbReference type="Proteomes" id="UP000184604"/>
    </source>
</evidence>
<keyword evidence="5 8" id="KW-0862">Zinc</keyword>
<evidence type="ECO:0000256" key="10">
    <source>
        <dbReference type="PIRSR" id="PIRSR000099-1"/>
    </source>
</evidence>
<evidence type="ECO:0000256" key="7">
    <source>
        <dbReference type="ARBA" id="ARBA00049489"/>
    </source>
</evidence>
<feature type="binding site" evidence="8 11">
    <location>
        <position position="219"/>
    </location>
    <ligand>
        <name>NAD(+)</name>
        <dbReference type="ChEBI" id="CHEBI:57540"/>
    </ligand>
</feature>
<keyword evidence="6 8" id="KW-0560">Oxidoreductase</keyword>
<dbReference type="Proteomes" id="UP000184604">
    <property type="component" value="Chromosome"/>
</dbReference>
<feature type="binding site" evidence="8 13">
    <location>
        <position position="264"/>
    </location>
    <ligand>
        <name>Zn(2+)</name>
        <dbReference type="ChEBI" id="CHEBI:29105"/>
    </ligand>
</feature>
<evidence type="ECO:0000256" key="11">
    <source>
        <dbReference type="PIRSR" id="PIRSR000099-2"/>
    </source>
</evidence>
<gene>
    <name evidence="8" type="primary">hisD</name>
    <name evidence="15" type="ORF">BS101_07895</name>
</gene>
<dbReference type="OrthoDB" id="9805269at2"/>
<dbReference type="GO" id="GO:0005829">
    <property type="term" value="C:cytosol"/>
    <property type="evidence" value="ECO:0007669"/>
    <property type="project" value="TreeGrafter"/>
</dbReference>
<proteinExistence type="inferred from homology"/>
<sequence length="435" mass="47883">MKEEIISIIKANTKEGKKYFHDLRNKEEETHNNVILEVNEILEQVKKKGDTSLIKYTNRFDSYNVTKENMLVTQSETEDAYKLVEDEFIEALKTASENIMFFHQKQRRNSWITTKEDGIILGQQIRPLEKVGIYVPGGTAAYPSSVLMNTIPAKVAGVEEIIMVTPPMKDGTINPSILVAADIAGVDKIYKVGGAQAVGALAFGTESINKVDKIVGPGNVFVAMAKKSVYGYVDIDMIAGPSEILIIADEGAKAPYLAADLMSQAEHDLMASSILITTSEDLAEEVKKELEKQIEHLERKDIIRKSLKDHGVIMLVESIEQALDISNKIAPEHLEVCIKDPFMVLGDIKNAGSIFLGDFSPEPLGDYMAGPNHVLPTSGTARFFSPLSVDDFIKKSSFTHYSEKALLKIGDKIVKLAQGEGLTAHANSIMVRNKA</sequence>
<dbReference type="PANTHER" id="PTHR21256">
    <property type="entry name" value="HISTIDINOL DEHYDROGENASE HDH"/>
    <property type="match status" value="1"/>
</dbReference>
<feature type="binding site" evidence="8 12">
    <location>
        <position position="333"/>
    </location>
    <ligand>
        <name>substrate</name>
    </ligand>
</feature>
<name>A0A1L5F6Q2_CLOKL</name>
<dbReference type="SUPFAM" id="SSF53720">
    <property type="entry name" value="ALDH-like"/>
    <property type="match status" value="1"/>
</dbReference>
<evidence type="ECO:0000256" key="12">
    <source>
        <dbReference type="PIRSR" id="PIRSR000099-3"/>
    </source>
</evidence>
<dbReference type="AlphaFoldDB" id="A0A1L5F6Q2"/>
<dbReference type="InterPro" id="IPR012131">
    <property type="entry name" value="Hstdl_DH"/>
</dbReference>
<feature type="binding site" evidence="8 12">
    <location>
        <position position="366"/>
    </location>
    <ligand>
        <name>substrate</name>
    </ligand>
</feature>
<dbReference type="InterPro" id="IPR016161">
    <property type="entry name" value="Ald_DH/histidinol_DH"/>
</dbReference>
<dbReference type="RefSeq" id="WP_073538340.1">
    <property type="nucleotide sequence ID" value="NZ_CP018335.1"/>
</dbReference>
<feature type="binding site" evidence="8 13">
    <location>
        <position position="366"/>
    </location>
    <ligand>
        <name>Zn(2+)</name>
        <dbReference type="ChEBI" id="CHEBI:29105"/>
    </ligand>
</feature>
<evidence type="ECO:0000256" key="4">
    <source>
        <dbReference type="ARBA" id="ARBA00022723"/>
    </source>
</evidence>
<reference evidence="15 16" key="1">
    <citation type="submission" date="2016-12" db="EMBL/GenBank/DDBJ databases">
        <title>Complete genome sequence of Clostridium kluyveri JZZ isolated from the pit mud of a Chinese flavor liquor-making factory.</title>
        <authorList>
            <person name="Wang Y."/>
        </authorList>
    </citation>
    <scope>NUCLEOTIDE SEQUENCE [LARGE SCALE GENOMIC DNA]</scope>
    <source>
        <strain evidence="15 16">JZZ</strain>
    </source>
</reference>
<comment type="catalytic activity">
    <reaction evidence="7 8">
        <text>L-histidinol + 2 NAD(+) + H2O = L-histidine + 2 NADH + 3 H(+)</text>
        <dbReference type="Rhea" id="RHEA:20641"/>
        <dbReference type="ChEBI" id="CHEBI:15377"/>
        <dbReference type="ChEBI" id="CHEBI:15378"/>
        <dbReference type="ChEBI" id="CHEBI:57540"/>
        <dbReference type="ChEBI" id="CHEBI:57595"/>
        <dbReference type="ChEBI" id="CHEBI:57699"/>
        <dbReference type="ChEBI" id="CHEBI:57945"/>
        <dbReference type="EC" id="1.1.1.23"/>
    </reaction>
</comment>
<dbReference type="FunFam" id="3.40.50.1980:FF:000001">
    <property type="entry name" value="Histidinol dehydrogenase"/>
    <property type="match status" value="1"/>
</dbReference>
<dbReference type="EMBL" id="CP018335">
    <property type="protein sequence ID" value="APM38674.1"/>
    <property type="molecule type" value="Genomic_DNA"/>
</dbReference>
<dbReference type="Pfam" id="PF00815">
    <property type="entry name" value="Histidinol_dh"/>
    <property type="match status" value="1"/>
</dbReference>
<dbReference type="EC" id="1.1.1.23" evidence="3 8"/>
<feature type="binding site" evidence="8 11">
    <location>
        <position position="196"/>
    </location>
    <ligand>
        <name>NAD(+)</name>
        <dbReference type="ChEBI" id="CHEBI:57540"/>
    </ligand>
</feature>
<dbReference type="CDD" id="cd06572">
    <property type="entry name" value="Histidinol_dh"/>
    <property type="match status" value="1"/>
</dbReference>